<name>A0ABP0FMZ3_CLALP</name>
<keyword evidence="1" id="KW-0479">Metal-binding</keyword>
<accession>A0ABP0FMZ3</accession>
<evidence type="ECO:0000256" key="3">
    <source>
        <dbReference type="ARBA" id="ARBA00022771"/>
    </source>
</evidence>
<evidence type="ECO:0000256" key="1">
    <source>
        <dbReference type="ARBA" id="ARBA00022723"/>
    </source>
</evidence>
<dbReference type="InterPro" id="IPR000967">
    <property type="entry name" value="Znf_NFX1"/>
</dbReference>
<feature type="compositionally biased region" description="Acidic residues" evidence="5">
    <location>
        <begin position="96"/>
        <end position="106"/>
    </location>
</feature>
<dbReference type="Proteomes" id="UP001642483">
    <property type="component" value="Unassembled WGS sequence"/>
</dbReference>
<dbReference type="SMART" id="SM00438">
    <property type="entry name" value="ZnF_NFX"/>
    <property type="match status" value="3"/>
</dbReference>
<keyword evidence="3" id="KW-0863">Zinc-finger</keyword>
<evidence type="ECO:0000256" key="2">
    <source>
        <dbReference type="ARBA" id="ARBA00022737"/>
    </source>
</evidence>
<evidence type="ECO:0000313" key="7">
    <source>
        <dbReference type="EMBL" id="CAK8681009.1"/>
    </source>
</evidence>
<proteinExistence type="predicted"/>
<organism evidence="7 8">
    <name type="scientific">Clavelina lepadiformis</name>
    <name type="common">Light-bulb sea squirt</name>
    <name type="synonym">Ascidia lepadiformis</name>
    <dbReference type="NCBI Taxonomy" id="159417"/>
    <lineage>
        <taxon>Eukaryota</taxon>
        <taxon>Metazoa</taxon>
        <taxon>Chordata</taxon>
        <taxon>Tunicata</taxon>
        <taxon>Ascidiacea</taxon>
        <taxon>Aplousobranchia</taxon>
        <taxon>Clavelinidae</taxon>
        <taxon>Clavelina</taxon>
    </lineage>
</organism>
<feature type="region of interest" description="Disordered" evidence="5">
    <location>
        <begin position="57"/>
        <end position="108"/>
    </location>
</feature>
<feature type="domain" description="NF-X1-type" evidence="6">
    <location>
        <begin position="550"/>
        <end position="567"/>
    </location>
</feature>
<reference evidence="7 8" key="1">
    <citation type="submission" date="2024-02" db="EMBL/GenBank/DDBJ databases">
        <authorList>
            <person name="Daric V."/>
            <person name="Darras S."/>
        </authorList>
    </citation>
    <scope>NUCLEOTIDE SEQUENCE [LARGE SCALE GENOMIC DNA]</scope>
</reference>
<evidence type="ECO:0000313" key="8">
    <source>
        <dbReference type="Proteomes" id="UP001642483"/>
    </source>
</evidence>
<evidence type="ECO:0000256" key="5">
    <source>
        <dbReference type="SAM" id="MobiDB-lite"/>
    </source>
</evidence>
<evidence type="ECO:0000256" key="4">
    <source>
        <dbReference type="ARBA" id="ARBA00022833"/>
    </source>
</evidence>
<evidence type="ECO:0000259" key="6">
    <source>
        <dbReference type="SMART" id="SM00438"/>
    </source>
</evidence>
<keyword evidence="4" id="KW-0862">Zinc</keyword>
<keyword evidence="2" id="KW-0677">Repeat</keyword>
<comment type="caution">
    <text evidence="7">The sequence shown here is derived from an EMBL/GenBank/DDBJ whole genome shotgun (WGS) entry which is preliminary data.</text>
</comment>
<feature type="domain" description="NF-X1-type" evidence="6">
    <location>
        <begin position="383"/>
        <end position="405"/>
    </location>
</feature>
<gene>
    <name evidence="7" type="ORF">CVLEPA_LOCUS11232</name>
</gene>
<feature type="domain" description="NF-X1-type" evidence="6">
    <location>
        <begin position="465"/>
        <end position="483"/>
    </location>
</feature>
<dbReference type="EMBL" id="CAWYQH010000079">
    <property type="protein sequence ID" value="CAK8681009.1"/>
    <property type="molecule type" value="Genomic_DNA"/>
</dbReference>
<sequence length="925" mass="104554">MKLNFGGRGSERDRGQRKNVLSFEDSVLGPRTNFLDSAAAFGRGGRRQANATSHSLLNHISSGGGQSSRGFPHGVLQLSNHHQGMGFGGQSLKGDADEDEYDESEYDPPPIARETLVEMLRDEWQPLQIADRLSTKESGFCIRLEERGKDQEMIQTILEVVGKMCSCEESSITMHSVLEDLINNRFANEAKRFLLDLPHKGFSQEVCCGLILNTLHLLKHWLEYDLIGCEKSVKLLIPVVKNVVATLGLRPLHNISKIIEEVDVSAQEIDDAKIRKKASERFRPAPVFTILSNGMTRVTQQVQCENNNEETTWGNLTRGLEHWPEDARDHICPNNYILNDPTRVLAKCQEPCVRSCWAGHKECRNQCFQKCECGRDCDYRLSCGHVCARRCHDDDRDHDAYQCMKQCEKTCKRGHKCSKKCCEPCQCLEKVIKTIPTCDHQQVMRCFDDPSDVICESPCPRTLPCGHQCSGKCGYPCGDRCKKIISVQGKCGHLYLVPCSESANLGPEKCDKKCAEILKCGHPCRGTCGSCFQGRLHEGCGTKCQRPLFCGHLCRVNCPSNCPPCTQPCKTSCVHSRCYRLCLEACVPCIEPCQWKCEHFRCRKRCSEPCDRPPCNEPCKKRLKRCGHRCIGLCGEPCPKLCRICDEEEVTEIFFGGENKKDASFVELLDCGHCFTYEGLDTWFNQTDNESNSKIDIKLKECPRCKTPVWRSTRYGQIVNRQLHLMNDVRRKIAGSFDDVQQAKDALKAAFASEVKVLSQYPGEMNKLRESARLARSLTSLTVVETQFNCLVKLSNIQQDLPKLGDIATTLEVKKGVINQMQNLVNWLFRERSYFSEQETSDLEFEAQKLSLSFKYLLLKDKFQPGRVFAGTQNHMLNISLNQAKSILFGGSPFNQSKADEVEAIFDRILISAGINFRCIWISKK</sequence>
<keyword evidence="8" id="KW-1185">Reference proteome</keyword>
<protein>
    <recommendedName>
        <fullName evidence="6">NF-X1-type domain-containing protein</fullName>
    </recommendedName>
</protein>